<protein>
    <recommendedName>
        <fullName evidence="1">DUF6816 domain-containing protein</fullName>
    </recommendedName>
</protein>
<accession>A0ABD4T352</accession>
<comment type="caution">
    <text evidence="2">The sequence shown here is derived from an EMBL/GenBank/DDBJ whole genome shotgun (WGS) entry which is preliminary data.</text>
</comment>
<dbReference type="EMBL" id="JTHE03000054">
    <property type="protein sequence ID" value="MCM1983079.1"/>
    <property type="molecule type" value="Genomic_DNA"/>
</dbReference>
<evidence type="ECO:0000259" key="1">
    <source>
        <dbReference type="Pfam" id="PF20670"/>
    </source>
</evidence>
<reference evidence="2 3" key="1">
    <citation type="journal article" date="2015" name="Genome Announc.">
        <title>Draft Genome Sequence of Filamentous Marine Cyanobacterium Lyngbya confervoides Strain BDU141951.</title>
        <authorList>
            <person name="Chandrababunaidu M.M."/>
            <person name="Sen D."/>
            <person name="Tripathy S."/>
        </authorList>
    </citation>
    <scope>NUCLEOTIDE SEQUENCE [LARGE SCALE GENOMIC DNA]</scope>
    <source>
        <strain evidence="2 3">BDU141951</strain>
    </source>
</reference>
<feature type="domain" description="DUF6816" evidence="1">
    <location>
        <begin position="60"/>
        <end position="272"/>
    </location>
</feature>
<organism evidence="2 3">
    <name type="scientific">Lyngbya confervoides BDU141951</name>
    <dbReference type="NCBI Taxonomy" id="1574623"/>
    <lineage>
        <taxon>Bacteria</taxon>
        <taxon>Bacillati</taxon>
        <taxon>Cyanobacteriota</taxon>
        <taxon>Cyanophyceae</taxon>
        <taxon>Oscillatoriophycideae</taxon>
        <taxon>Oscillatoriales</taxon>
        <taxon>Microcoleaceae</taxon>
        <taxon>Lyngbya</taxon>
    </lineage>
</organism>
<dbReference type="AlphaFoldDB" id="A0ABD4T352"/>
<sequence>MRKLQSALQSWRSGGWRLRVAVLLLGLSLGLWTRPPVLAGPLSDRLAAFPNWDAPPPGKVAQGELIYPDWFEGTWQATSTLRQALAPLAPEIVTPGFENNRQLLDQPVQFTVRFYNQRLAPPLKAQRGITQFPAPALQGIVADRRFNSVSLGKATLGEGSVRSVSIDPEDPRRLVTQFRQGQQLVSESRERATESTPQRWMTSELFQQTFRSPPQIYLNRVENTTDYHQVDSRHIAARQITAIYLSPQDPDFFRARNRPVALYQYELMLEKPGSESPDRPIP</sequence>
<dbReference type="Pfam" id="PF20670">
    <property type="entry name" value="DUF6816"/>
    <property type="match status" value="1"/>
</dbReference>
<dbReference type="Proteomes" id="UP000031561">
    <property type="component" value="Unassembled WGS sequence"/>
</dbReference>
<dbReference type="InterPro" id="IPR049213">
    <property type="entry name" value="DUF6816"/>
</dbReference>
<evidence type="ECO:0000313" key="2">
    <source>
        <dbReference type="EMBL" id="MCM1983079.1"/>
    </source>
</evidence>
<proteinExistence type="predicted"/>
<dbReference type="RefSeq" id="WP_166281919.1">
    <property type="nucleotide sequence ID" value="NZ_JTHE03000054.1"/>
</dbReference>
<name>A0ABD4T352_9CYAN</name>
<evidence type="ECO:0000313" key="3">
    <source>
        <dbReference type="Proteomes" id="UP000031561"/>
    </source>
</evidence>
<gene>
    <name evidence="2" type="ORF">QQ91_0009610</name>
</gene>
<keyword evidence="3" id="KW-1185">Reference proteome</keyword>